<sequence length="106" mass="12002">MFRRTMRINYLFIFLIVLLLPLNVRAKRPDVLISFIEAKPMVTDWTGNRIFAVKARVQNLERDGKVTIILQALDGEGFEIGTVTLSGYLEFGEEKELSGSGYVFGS</sequence>
<dbReference type="AlphaFoldDB" id="A0A7C0U2X5"/>
<comment type="caution">
    <text evidence="1">The sequence shown here is derived from an EMBL/GenBank/DDBJ whole genome shotgun (WGS) entry which is preliminary data.</text>
</comment>
<reference evidence="1" key="1">
    <citation type="journal article" date="2020" name="mSystems">
        <title>Genome- and Community-Level Interaction Insights into Carbon Utilization and Element Cycling Functions of Hydrothermarchaeota in Hydrothermal Sediment.</title>
        <authorList>
            <person name="Zhou Z."/>
            <person name="Liu Y."/>
            <person name="Xu W."/>
            <person name="Pan J."/>
            <person name="Luo Z.H."/>
            <person name="Li M."/>
        </authorList>
    </citation>
    <scope>NUCLEOTIDE SEQUENCE [LARGE SCALE GENOMIC DNA]</scope>
    <source>
        <strain evidence="1">HyVt-233</strain>
    </source>
</reference>
<accession>A0A7C0U2X5</accession>
<feature type="non-terminal residue" evidence="1">
    <location>
        <position position="106"/>
    </location>
</feature>
<evidence type="ECO:0000313" key="1">
    <source>
        <dbReference type="EMBL" id="HDD44383.1"/>
    </source>
</evidence>
<dbReference type="EMBL" id="DRBS01000230">
    <property type="protein sequence ID" value="HDD44383.1"/>
    <property type="molecule type" value="Genomic_DNA"/>
</dbReference>
<dbReference type="Proteomes" id="UP000886289">
    <property type="component" value="Unassembled WGS sequence"/>
</dbReference>
<name>A0A7C0U2X5_DESA2</name>
<proteinExistence type="predicted"/>
<gene>
    <name evidence="1" type="ORF">ENG63_05945</name>
</gene>
<organism evidence="1">
    <name type="scientific">Desulfofervidus auxilii</name>
    <dbReference type="NCBI Taxonomy" id="1621989"/>
    <lineage>
        <taxon>Bacteria</taxon>
        <taxon>Pseudomonadati</taxon>
        <taxon>Thermodesulfobacteriota</taxon>
        <taxon>Candidatus Desulfofervidia</taxon>
        <taxon>Candidatus Desulfofervidales</taxon>
        <taxon>Candidatus Desulfofervidaceae</taxon>
        <taxon>Candidatus Desulfofervidus</taxon>
    </lineage>
</organism>
<protein>
    <submittedName>
        <fullName evidence="1">Uncharacterized protein</fullName>
    </submittedName>
</protein>